<evidence type="ECO:0008006" key="4">
    <source>
        <dbReference type="Google" id="ProtNLM"/>
    </source>
</evidence>
<proteinExistence type="predicted"/>
<name>V2WAR0_MONRO</name>
<dbReference type="Proteomes" id="UP000017559">
    <property type="component" value="Unassembled WGS sequence"/>
</dbReference>
<evidence type="ECO:0000256" key="1">
    <source>
        <dbReference type="SAM" id="SignalP"/>
    </source>
</evidence>
<gene>
    <name evidence="2" type="ORF">Moror_7586</name>
</gene>
<evidence type="ECO:0000313" key="3">
    <source>
        <dbReference type="Proteomes" id="UP000017559"/>
    </source>
</evidence>
<comment type="caution">
    <text evidence="2">The sequence shown here is derived from an EMBL/GenBank/DDBJ whole genome shotgun (WGS) entry which is preliminary data.</text>
</comment>
<keyword evidence="1" id="KW-0732">Signal</keyword>
<reference evidence="2 3" key="1">
    <citation type="journal article" date="2014" name="BMC Genomics">
        <title>Genome and secretome analysis of the hemibiotrophic fungal pathogen, Moniliophthora roreri, which causes frosty pod rot disease of cacao: mechanisms of the biotrophic and necrotrophic phases.</title>
        <authorList>
            <person name="Meinhardt L.W."/>
            <person name="Costa G.G.L."/>
            <person name="Thomazella D.P.T."/>
            <person name="Teixeira P.J.P.L."/>
            <person name="Carazzolle M.F."/>
            <person name="Schuster S.C."/>
            <person name="Carlson J.E."/>
            <person name="Guiltinan M.J."/>
            <person name="Mieczkowski P."/>
            <person name="Farmer A."/>
            <person name="Ramaraj T."/>
            <person name="Crozier J."/>
            <person name="Davis R.E."/>
            <person name="Shao J."/>
            <person name="Melnick R.L."/>
            <person name="Pereira G.A.G."/>
            <person name="Bailey B.A."/>
        </authorList>
    </citation>
    <scope>NUCLEOTIDE SEQUENCE [LARGE SCALE GENOMIC DNA]</scope>
    <source>
        <strain evidence="2 3">MCA 2997</strain>
    </source>
</reference>
<protein>
    <recommendedName>
        <fullName evidence="4">Secreted protein</fullName>
    </recommendedName>
</protein>
<feature type="signal peptide" evidence="1">
    <location>
        <begin position="1"/>
        <end position="22"/>
    </location>
</feature>
<feature type="chain" id="PRO_5004712871" description="Secreted protein" evidence="1">
    <location>
        <begin position="23"/>
        <end position="110"/>
    </location>
</feature>
<dbReference type="EMBL" id="AWSO01001420">
    <property type="protein sequence ID" value="ESK83898.1"/>
    <property type="molecule type" value="Genomic_DNA"/>
</dbReference>
<keyword evidence="3" id="KW-1185">Reference proteome</keyword>
<accession>V2WAR0</accession>
<organism evidence="2 3">
    <name type="scientific">Moniliophthora roreri (strain MCA 2997)</name>
    <name type="common">Cocoa frosty pod rot fungus</name>
    <name type="synonym">Crinipellis roreri</name>
    <dbReference type="NCBI Taxonomy" id="1381753"/>
    <lineage>
        <taxon>Eukaryota</taxon>
        <taxon>Fungi</taxon>
        <taxon>Dikarya</taxon>
        <taxon>Basidiomycota</taxon>
        <taxon>Agaricomycotina</taxon>
        <taxon>Agaricomycetes</taxon>
        <taxon>Agaricomycetidae</taxon>
        <taxon>Agaricales</taxon>
        <taxon>Marasmiineae</taxon>
        <taxon>Marasmiaceae</taxon>
        <taxon>Moniliophthora</taxon>
    </lineage>
</organism>
<dbReference type="KEGG" id="mrr:Moror_7586"/>
<sequence length="110" mass="12088">MLPLHLRVHILILALSALFVEAARVCFKCPSAATIFLHHSNPDSELQLPLVVEDQGTPGTIDEGLFCEYKSAVRGRERAKTTFCTYWASGDIKEWGWGARCPGEAVAVVC</sequence>
<dbReference type="HOGENOM" id="CLU_2190206_0_0_1"/>
<dbReference type="OrthoDB" id="10284272at2759"/>
<dbReference type="AlphaFoldDB" id="V2WAR0"/>
<evidence type="ECO:0000313" key="2">
    <source>
        <dbReference type="EMBL" id="ESK83898.1"/>
    </source>
</evidence>